<reference evidence="3" key="1">
    <citation type="journal article" date="2019" name="Int. J. Syst. Evol. Microbiol.">
        <title>The Global Catalogue of Microorganisms (GCM) 10K type strain sequencing project: providing services to taxonomists for standard genome sequencing and annotation.</title>
        <authorList>
            <consortium name="The Broad Institute Genomics Platform"/>
            <consortium name="The Broad Institute Genome Sequencing Center for Infectious Disease"/>
            <person name="Wu L."/>
            <person name="Ma J."/>
        </authorList>
    </citation>
    <scope>NUCLEOTIDE SEQUENCE [LARGE SCALE GENOMIC DNA]</scope>
    <source>
        <strain evidence="3">CGMCC 1.12404</strain>
    </source>
</reference>
<sequence>MGKGFAHQFHKGFQRSVGTGFPTADEEGGHPAVGSRKGVKVKLFILNPVPGGGAGKDAGSHPRLDATEDGVKVPNSNRRKGTHPVWRSQLSRRAR</sequence>
<name>A0ABQ1G4M3_9BACL</name>
<feature type="compositionally biased region" description="Basic and acidic residues" evidence="1">
    <location>
        <begin position="58"/>
        <end position="71"/>
    </location>
</feature>
<evidence type="ECO:0000313" key="3">
    <source>
        <dbReference type="Proteomes" id="UP000617979"/>
    </source>
</evidence>
<protein>
    <submittedName>
        <fullName evidence="2">Uncharacterized protein</fullName>
    </submittedName>
</protein>
<evidence type="ECO:0000256" key="1">
    <source>
        <dbReference type="SAM" id="MobiDB-lite"/>
    </source>
</evidence>
<dbReference type="EMBL" id="BMEX01000002">
    <property type="protein sequence ID" value="GGA35783.1"/>
    <property type="molecule type" value="Genomic_DNA"/>
</dbReference>
<comment type="caution">
    <text evidence="2">The sequence shown here is derived from an EMBL/GenBank/DDBJ whole genome shotgun (WGS) entry which is preliminary data.</text>
</comment>
<gene>
    <name evidence="2" type="ORF">GCM10007416_05790</name>
</gene>
<organism evidence="2 3">
    <name type="scientific">Kroppenstedtia guangzhouensis</name>
    <dbReference type="NCBI Taxonomy" id="1274356"/>
    <lineage>
        <taxon>Bacteria</taxon>
        <taxon>Bacillati</taxon>
        <taxon>Bacillota</taxon>
        <taxon>Bacilli</taxon>
        <taxon>Bacillales</taxon>
        <taxon>Thermoactinomycetaceae</taxon>
        <taxon>Kroppenstedtia</taxon>
    </lineage>
</organism>
<keyword evidence="3" id="KW-1185">Reference proteome</keyword>
<dbReference type="Proteomes" id="UP000617979">
    <property type="component" value="Unassembled WGS sequence"/>
</dbReference>
<feature type="region of interest" description="Disordered" evidence="1">
    <location>
        <begin position="50"/>
        <end position="95"/>
    </location>
</feature>
<evidence type="ECO:0000313" key="2">
    <source>
        <dbReference type="EMBL" id="GGA35783.1"/>
    </source>
</evidence>
<feature type="region of interest" description="Disordered" evidence="1">
    <location>
        <begin position="1"/>
        <end position="35"/>
    </location>
</feature>
<accession>A0ABQ1G4M3</accession>
<proteinExistence type="predicted"/>